<sequence>MENCNSTCTPIMANTKLTLQAEDERVDATLYKQIVGSLRYVCNSRPDISYGVGLISRYMGDPRQSHLSVAKHILRYLKGTADYGLFYPKKHNEMNEVLEAWSDSDWSGDQLDRKSTFGYVLKFMEATFSWCSKKQNIVALSSCEAEYVAASETACQCAWIEAMLDELMINYCKPVKLMIDNKSSISLARNPVAHGRSKHIETQYHYLREQVDKKKLDLLHCPTEDQATDIFTKALRQNRFQKLREHLGIRSFNSFTLGGVC</sequence>
<evidence type="ECO:0008006" key="3">
    <source>
        <dbReference type="Google" id="ProtNLM"/>
    </source>
</evidence>
<dbReference type="Proteomes" id="UP000291084">
    <property type="component" value="Chromosome 1"/>
</dbReference>
<dbReference type="EMBL" id="AP015034">
    <property type="protein sequence ID" value="BAT76833.1"/>
    <property type="molecule type" value="Genomic_DNA"/>
</dbReference>
<dbReference type="PANTHER" id="PTHR11439">
    <property type="entry name" value="GAG-POL-RELATED RETROTRANSPOSON"/>
    <property type="match status" value="1"/>
</dbReference>
<gene>
    <name evidence="1" type="primary">Vigan.01G489400</name>
    <name evidence="1" type="ORF">VIGAN_01489400</name>
</gene>
<dbReference type="InterPro" id="IPR043502">
    <property type="entry name" value="DNA/RNA_pol_sf"/>
</dbReference>
<evidence type="ECO:0000313" key="2">
    <source>
        <dbReference type="Proteomes" id="UP000291084"/>
    </source>
</evidence>
<name>A0A0S3R8N7_PHAAN</name>
<keyword evidence="2" id="KW-1185">Reference proteome</keyword>
<dbReference type="CDD" id="cd09272">
    <property type="entry name" value="RNase_HI_RT_Ty1"/>
    <property type="match status" value="1"/>
</dbReference>
<proteinExistence type="predicted"/>
<reference evidence="1 2" key="1">
    <citation type="journal article" date="2015" name="Sci. Rep.">
        <title>The power of single molecule real-time sequencing technology in the de novo assembly of a eukaryotic genome.</title>
        <authorList>
            <person name="Sakai H."/>
            <person name="Naito K."/>
            <person name="Ogiso-Tanaka E."/>
            <person name="Takahashi Y."/>
            <person name="Iseki K."/>
            <person name="Muto C."/>
            <person name="Satou K."/>
            <person name="Teruya K."/>
            <person name="Shiroma A."/>
            <person name="Shimoji M."/>
            <person name="Hirano T."/>
            <person name="Itoh T."/>
            <person name="Kaga A."/>
            <person name="Tomooka N."/>
        </authorList>
    </citation>
    <scope>NUCLEOTIDE SEQUENCE [LARGE SCALE GENOMIC DNA]</scope>
    <source>
        <strain evidence="2">cv. Shumari</strain>
    </source>
</reference>
<dbReference type="OrthoDB" id="1688654at2759"/>
<evidence type="ECO:0000313" key="1">
    <source>
        <dbReference type="EMBL" id="BAT76833.1"/>
    </source>
</evidence>
<accession>A0A0S3R8N7</accession>
<organism evidence="1 2">
    <name type="scientific">Vigna angularis var. angularis</name>
    <dbReference type="NCBI Taxonomy" id="157739"/>
    <lineage>
        <taxon>Eukaryota</taxon>
        <taxon>Viridiplantae</taxon>
        <taxon>Streptophyta</taxon>
        <taxon>Embryophyta</taxon>
        <taxon>Tracheophyta</taxon>
        <taxon>Spermatophyta</taxon>
        <taxon>Magnoliopsida</taxon>
        <taxon>eudicotyledons</taxon>
        <taxon>Gunneridae</taxon>
        <taxon>Pentapetalae</taxon>
        <taxon>rosids</taxon>
        <taxon>fabids</taxon>
        <taxon>Fabales</taxon>
        <taxon>Fabaceae</taxon>
        <taxon>Papilionoideae</taxon>
        <taxon>50 kb inversion clade</taxon>
        <taxon>NPAAA clade</taxon>
        <taxon>indigoferoid/millettioid clade</taxon>
        <taxon>Phaseoleae</taxon>
        <taxon>Vigna</taxon>
    </lineage>
</organism>
<dbReference type="SUPFAM" id="SSF56672">
    <property type="entry name" value="DNA/RNA polymerases"/>
    <property type="match status" value="1"/>
</dbReference>
<dbReference type="PANTHER" id="PTHR11439:SF483">
    <property type="entry name" value="PEPTIDE SYNTHASE GLIP-LIKE, PUTATIVE (AFU_ORTHOLOGUE AFUA_3G12920)-RELATED"/>
    <property type="match status" value="1"/>
</dbReference>
<protein>
    <recommendedName>
        <fullName evidence="3">Reverse transcriptase Ty1/copia-type domain-containing protein</fullName>
    </recommendedName>
</protein>
<dbReference type="AlphaFoldDB" id="A0A0S3R8N7"/>